<reference evidence="1" key="1">
    <citation type="submission" date="2021-06" db="EMBL/GenBank/DDBJ databases">
        <authorList>
            <person name="Hodson N. C."/>
            <person name="Mongue J. A."/>
            <person name="Jaron S. K."/>
        </authorList>
    </citation>
    <scope>NUCLEOTIDE SEQUENCE</scope>
</reference>
<organism evidence="1 2">
    <name type="scientific">Allacma fusca</name>
    <dbReference type="NCBI Taxonomy" id="39272"/>
    <lineage>
        <taxon>Eukaryota</taxon>
        <taxon>Metazoa</taxon>
        <taxon>Ecdysozoa</taxon>
        <taxon>Arthropoda</taxon>
        <taxon>Hexapoda</taxon>
        <taxon>Collembola</taxon>
        <taxon>Symphypleona</taxon>
        <taxon>Sminthuridae</taxon>
        <taxon>Allacma</taxon>
    </lineage>
</organism>
<protein>
    <submittedName>
        <fullName evidence="1">Uncharacterized protein</fullName>
    </submittedName>
</protein>
<gene>
    <name evidence="1" type="ORF">AFUS01_LOCUS3078</name>
</gene>
<feature type="non-terminal residue" evidence="1">
    <location>
        <position position="1"/>
    </location>
</feature>
<dbReference type="AlphaFoldDB" id="A0A8J2J778"/>
<dbReference type="Proteomes" id="UP000708208">
    <property type="component" value="Unassembled WGS sequence"/>
</dbReference>
<proteinExistence type="predicted"/>
<comment type="caution">
    <text evidence="1">The sequence shown here is derived from an EMBL/GenBank/DDBJ whole genome shotgun (WGS) entry which is preliminary data.</text>
</comment>
<accession>A0A8J2J778</accession>
<sequence>PINNLSPLSDGPLHVYVGWKPKWVSAGFLCPVNDGPLLLYDGSGTKWGNTGLSCPPSIGPTTVWPAKNGPIQVHVGKRCHWYAAG</sequence>
<evidence type="ECO:0000313" key="2">
    <source>
        <dbReference type="Proteomes" id="UP000708208"/>
    </source>
</evidence>
<keyword evidence="2" id="KW-1185">Reference proteome</keyword>
<name>A0A8J2J778_9HEXA</name>
<dbReference type="EMBL" id="CAJVCH010018090">
    <property type="protein sequence ID" value="CAG7684444.1"/>
    <property type="molecule type" value="Genomic_DNA"/>
</dbReference>
<evidence type="ECO:0000313" key="1">
    <source>
        <dbReference type="EMBL" id="CAG7684444.1"/>
    </source>
</evidence>